<reference evidence="3" key="1">
    <citation type="journal article" date="2019" name="Curr. Biol.">
        <title>Genome Sequence of Striga asiatica Provides Insight into the Evolution of Plant Parasitism.</title>
        <authorList>
            <person name="Yoshida S."/>
            <person name="Kim S."/>
            <person name="Wafula E.K."/>
            <person name="Tanskanen J."/>
            <person name="Kim Y.M."/>
            <person name="Honaas L."/>
            <person name="Yang Z."/>
            <person name="Spallek T."/>
            <person name="Conn C.E."/>
            <person name="Ichihashi Y."/>
            <person name="Cheong K."/>
            <person name="Cui S."/>
            <person name="Der J.P."/>
            <person name="Gundlach H."/>
            <person name="Jiao Y."/>
            <person name="Hori C."/>
            <person name="Ishida J.K."/>
            <person name="Kasahara H."/>
            <person name="Kiba T."/>
            <person name="Kim M.S."/>
            <person name="Koo N."/>
            <person name="Laohavisit A."/>
            <person name="Lee Y.H."/>
            <person name="Lumba S."/>
            <person name="McCourt P."/>
            <person name="Mortimer J.C."/>
            <person name="Mutuku J.M."/>
            <person name="Nomura T."/>
            <person name="Sasaki-Sekimoto Y."/>
            <person name="Seto Y."/>
            <person name="Wang Y."/>
            <person name="Wakatake T."/>
            <person name="Sakakibara H."/>
            <person name="Demura T."/>
            <person name="Yamaguchi S."/>
            <person name="Yoneyama K."/>
            <person name="Manabe R.I."/>
            <person name="Nelson D.C."/>
            <person name="Schulman A.H."/>
            <person name="Timko M.P."/>
            <person name="dePamphilis C.W."/>
            <person name="Choi D."/>
            <person name="Shirasu K."/>
        </authorList>
    </citation>
    <scope>NUCLEOTIDE SEQUENCE [LARGE SCALE GENOMIC DNA]</scope>
    <source>
        <strain evidence="3">cv. UVA1</strain>
    </source>
</reference>
<feature type="region of interest" description="Disordered" evidence="1">
    <location>
        <begin position="1"/>
        <end position="36"/>
    </location>
</feature>
<dbReference type="AlphaFoldDB" id="A0A5A7QE69"/>
<evidence type="ECO:0000313" key="2">
    <source>
        <dbReference type="EMBL" id="GER43500.1"/>
    </source>
</evidence>
<comment type="caution">
    <text evidence="2">The sequence shown here is derived from an EMBL/GenBank/DDBJ whole genome shotgun (WGS) entry which is preliminary data.</text>
</comment>
<dbReference type="Proteomes" id="UP000325081">
    <property type="component" value="Unassembled WGS sequence"/>
</dbReference>
<evidence type="ECO:0000313" key="3">
    <source>
        <dbReference type="Proteomes" id="UP000325081"/>
    </source>
</evidence>
<sequence>MSPSQVSINANGTTQLTKRPPDSKSPQNRSDSWWPTSSGAYRTTDAENLSLSIFSLCSILLSTTTNTPCFLHAWSNAVLNFLKISLTLAGGASAAVGSDGIESMTWPHPSRSYLSTNCFTFEPLLPEEVPQFGATRLYDDVLEVVHEKERLAFASRLHRSIRSSHAIFRPTAVSGESDSGGSTSESTPPYSARPDKPWTPPSATGGNFTGSLMTVASNSPSATQADSASRSSAASACALAAPDGLPEKTDSISGKRPEIARCMSSNRKILSGKPRGAPCLATHSGKANRICAPSRVTSAKHDSRSESSLAKTWSQSIRSPVKSVFTAVDTPASHVSTRQSSVSGSDLLTCDELNFSTPSL</sequence>
<evidence type="ECO:0000256" key="1">
    <source>
        <dbReference type="SAM" id="MobiDB-lite"/>
    </source>
</evidence>
<keyword evidence="3" id="KW-1185">Reference proteome</keyword>
<feature type="compositionally biased region" description="Polar residues" evidence="1">
    <location>
        <begin position="24"/>
        <end position="36"/>
    </location>
</feature>
<feature type="region of interest" description="Disordered" evidence="1">
    <location>
        <begin position="172"/>
        <end position="229"/>
    </location>
</feature>
<feature type="compositionally biased region" description="Polar residues" evidence="1">
    <location>
        <begin position="1"/>
        <end position="17"/>
    </location>
</feature>
<protein>
    <submittedName>
        <fullName evidence="2">Uncharacterized protein</fullName>
    </submittedName>
</protein>
<gene>
    <name evidence="2" type="ORF">STAS_20352</name>
</gene>
<feature type="compositionally biased region" description="Low complexity" evidence="1">
    <location>
        <begin position="174"/>
        <end position="187"/>
    </location>
</feature>
<feature type="compositionally biased region" description="Polar residues" evidence="1">
    <location>
        <begin position="201"/>
        <end position="220"/>
    </location>
</feature>
<accession>A0A5A7QE69</accession>
<organism evidence="2 3">
    <name type="scientific">Striga asiatica</name>
    <name type="common">Asiatic witchweed</name>
    <name type="synonym">Buchnera asiatica</name>
    <dbReference type="NCBI Taxonomy" id="4170"/>
    <lineage>
        <taxon>Eukaryota</taxon>
        <taxon>Viridiplantae</taxon>
        <taxon>Streptophyta</taxon>
        <taxon>Embryophyta</taxon>
        <taxon>Tracheophyta</taxon>
        <taxon>Spermatophyta</taxon>
        <taxon>Magnoliopsida</taxon>
        <taxon>eudicotyledons</taxon>
        <taxon>Gunneridae</taxon>
        <taxon>Pentapetalae</taxon>
        <taxon>asterids</taxon>
        <taxon>lamiids</taxon>
        <taxon>Lamiales</taxon>
        <taxon>Orobanchaceae</taxon>
        <taxon>Buchnereae</taxon>
        <taxon>Striga</taxon>
    </lineage>
</organism>
<name>A0A5A7QE69_STRAF</name>
<dbReference type="EMBL" id="BKCP01006626">
    <property type="protein sequence ID" value="GER43500.1"/>
    <property type="molecule type" value="Genomic_DNA"/>
</dbReference>
<proteinExistence type="predicted"/>